<evidence type="ECO:0000313" key="9">
    <source>
        <dbReference type="EMBL" id="EQD80383.1"/>
    </source>
</evidence>
<dbReference type="Pfam" id="PF12838">
    <property type="entry name" value="Fer4_7"/>
    <property type="match status" value="1"/>
</dbReference>
<dbReference type="NCBIfam" id="TIGR01971">
    <property type="entry name" value="NuoI"/>
    <property type="match status" value="1"/>
</dbReference>
<keyword evidence="9" id="KW-0560">Oxidoreductase</keyword>
<dbReference type="Gene3D" id="3.30.70.3270">
    <property type="match status" value="1"/>
</dbReference>
<dbReference type="PANTHER" id="PTHR10849:SF20">
    <property type="entry name" value="NADH DEHYDROGENASE [UBIQUINONE] IRON-SULFUR PROTEIN 8, MITOCHONDRIAL"/>
    <property type="match status" value="1"/>
</dbReference>
<dbReference type="InterPro" id="IPR017900">
    <property type="entry name" value="4Fe4S_Fe_S_CS"/>
</dbReference>
<dbReference type="GO" id="GO:0051539">
    <property type="term" value="F:4 iron, 4 sulfur cluster binding"/>
    <property type="evidence" value="ECO:0007669"/>
    <property type="project" value="UniProtKB-KW"/>
</dbReference>
<accession>T1CFE4</accession>
<evidence type="ECO:0000256" key="4">
    <source>
        <dbReference type="ARBA" id="ARBA00022723"/>
    </source>
</evidence>
<evidence type="ECO:0000259" key="8">
    <source>
        <dbReference type="PROSITE" id="PS51379"/>
    </source>
</evidence>
<dbReference type="GO" id="GO:0016020">
    <property type="term" value="C:membrane"/>
    <property type="evidence" value="ECO:0007669"/>
    <property type="project" value="InterPro"/>
</dbReference>
<evidence type="ECO:0000256" key="5">
    <source>
        <dbReference type="ARBA" id="ARBA00022967"/>
    </source>
</evidence>
<feature type="domain" description="4Fe-4S ferredoxin-type" evidence="8">
    <location>
        <begin position="46"/>
        <end position="76"/>
    </location>
</feature>
<evidence type="ECO:0000256" key="7">
    <source>
        <dbReference type="ARBA" id="ARBA00023014"/>
    </source>
</evidence>
<organism evidence="9">
    <name type="scientific">mine drainage metagenome</name>
    <dbReference type="NCBI Taxonomy" id="410659"/>
    <lineage>
        <taxon>unclassified sequences</taxon>
        <taxon>metagenomes</taxon>
        <taxon>ecological metagenomes</taxon>
    </lineage>
</organism>
<dbReference type="PROSITE" id="PS00198">
    <property type="entry name" value="4FE4S_FER_1"/>
    <property type="match status" value="1"/>
</dbReference>
<protein>
    <submittedName>
        <fullName evidence="9">NADH-quinone oxidoreductase, chain I</fullName>
        <ecNumber evidence="9">1.6.-.-</ecNumber>
    </submittedName>
</protein>
<keyword evidence="5" id="KW-1278">Translocase</keyword>
<proteinExistence type="inferred from homology"/>
<reference evidence="9" key="2">
    <citation type="journal article" date="2014" name="ISME J.">
        <title>Microbial stratification in low pH oxic and suboxic macroscopic growths along an acid mine drainage.</title>
        <authorList>
            <person name="Mendez-Garcia C."/>
            <person name="Mesa V."/>
            <person name="Sprenger R.R."/>
            <person name="Richter M."/>
            <person name="Diez M.S."/>
            <person name="Solano J."/>
            <person name="Bargiela R."/>
            <person name="Golyshina O.V."/>
            <person name="Manteca A."/>
            <person name="Ramos J.L."/>
            <person name="Gallego J.R."/>
            <person name="Llorente I."/>
            <person name="Martins Dos Santos V.A."/>
            <person name="Jensen O.N."/>
            <person name="Pelaez A.I."/>
            <person name="Sanchez J."/>
            <person name="Ferrer M."/>
        </authorList>
    </citation>
    <scope>NUCLEOTIDE SEQUENCE</scope>
</reference>
<keyword evidence="6" id="KW-0408">Iron</keyword>
<dbReference type="InterPro" id="IPR010226">
    <property type="entry name" value="NADH_quinone_OxRdtase_chainI"/>
</dbReference>
<dbReference type="GO" id="GO:0003954">
    <property type="term" value="F:NADH dehydrogenase activity"/>
    <property type="evidence" value="ECO:0007669"/>
    <property type="project" value="TreeGrafter"/>
</dbReference>
<reference evidence="9" key="1">
    <citation type="submission" date="2013-08" db="EMBL/GenBank/DDBJ databases">
        <authorList>
            <person name="Mendez C."/>
            <person name="Richter M."/>
            <person name="Ferrer M."/>
            <person name="Sanchez J."/>
        </authorList>
    </citation>
    <scope>NUCLEOTIDE SEQUENCE</scope>
</reference>
<dbReference type="GO" id="GO:0046872">
    <property type="term" value="F:metal ion binding"/>
    <property type="evidence" value="ECO:0007669"/>
    <property type="project" value="UniProtKB-KW"/>
</dbReference>
<comment type="caution">
    <text evidence="9">The sequence shown here is derived from an EMBL/GenBank/DDBJ whole genome shotgun (WGS) entry which is preliminary data.</text>
</comment>
<dbReference type="InterPro" id="IPR017896">
    <property type="entry name" value="4Fe4S_Fe-S-bd"/>
</dbReference>
<name>T1CFE4_9ZZZZ</name>
<feature type="non-terminal residue" evidence="9">
    <location>
        <position position="174"/>
    </location>
</feature>
<evidence type="ECO:0000256" key="2">
    <source>
        <dbReference type="ARBA" id="ARBA00010277"/>
    </source>
</evidence>
<gene>
    <name evidence="9" type="ORF">B1A_00946</name>
</gene>
<dbReference type="PANTHER" id="PTHR10849">
    <property type="entry name" value="NADH DEHYDROGENASE UBIQUINONE IRON-SULFUR PROTEIN 8, MITOCHONDRIAL"/>
    <property type="match status" value="1"/>
</dbReference>
<evidence type="ECO:0000256" key="1">
    <source>
        <dbReference type="ARBA" id="ARBA00001966"/>
    </source>
</evidence>
<sequence>MFEAAKNLVKGLGVTLRMFVSMPNQTVSYPEQKRELPPRYRGLHKLRLYSDGKERCVGCELCAAACPAYAITVVAAENDPAHPVSPGERYAQRYEIDYLRCIFCGECERACPTDAIVLTPNSLPPFISRRQVVMTKEDLLEPYPGGDPPIFHLHPWDNAPDRIDRFPVPEGSVP</sequence>
<dbReference type="AlphaFoldDB" id="T1CFE4"/>
<dbReference type="EC" id="1.6.-.-" evidence="9"/>
<keyword evidence="3" id="KW-0004">4Fe-4S</keyword>
<dbReference type="GO" id="GO:0009060">
    <property type="term" value="P:aerobic respiration"/>
    <property type="evidence" value="ECO:0007669"/>
    <property type="project" value="TreeGrafter"/>
</dbReference>
<dbReference type="SUPFAM" id="SSF54862">
    <property type="entry name" value="4Fe-4S ferredoxins"/>
    <property type="match status" value="1"/>
</dbReference>
<keyword evidence="7" id="KW-0411">Iron-sulfur</keyword>
<evidence type="ECO:0000256" key="3">
    <source>
        <dbReference type="ARBA" id="ARBA00022485"/>
    </source>
</evidence>
<evidence type="ECO:0000256" key="6">
    <source>
        <dbReference type="ARBA" id="ARBA00023004"/>
    </source>
</evidence>
<feature type="domain" description="4Fe-4S ferredoxin-type" evidence="8">
    <location>
        <begin position="92"/>
        <end position="121"/>
    </location>
</feature>
<dbReference type="HAMAP" id="MF_01351">
    <property type="entry name" value="NDH1_NuoI"/>
    <property type="match status" value="1"/>
</dbReference>
<dbReference type="EMBL" id="AUZX01000717">
    <property type="protein sequence ID" value="EQD80383.1"/>
    <property type="molecule type" value="Genomic_DNA"/>
</dbReference>
<comment type="similarity">
    <text evidence="2">Belongs to the complex I 23 kDa subunit family.</text>
</comment>
<keyword evidence="4" id="KW-0479">Metal-binding</keyword>
<dbReference type="PROSITE" id="PS51379">
    <property type="entry name" value="4FE4S_FER_2"/>
    <property type="match status" value="2"/>
</dbReference>
<comment type="cofactor">
    <cofactor evidence="1">
        <name>[4Fe-4S] cluster</name>
        <dbReference type="ChEBI" id="CHEBI:49883"/>
    </cofactor>
</comment>